<proteinExistence type="inferred from homology"/>
<dbReference type="GO" id="GO:0006082">
    <property type="term" value="P:organic acid metabolic process"/>
    <property type="evidence" value="ECO:0007669"/>
    <property type="project" value="TreeGrafter"/>
</dbReference>
<dbReference type="WBParaSite" id="PSU_v2.g5680.t1">
    <property type="protein sequence ID" value="PSU_v2.g5680.t1"/>
    <property type="gene ID" value="PSU_v2.g5680"/>
</dbReference>
<organism evidence="5 6">
    <name type="scientific">Panagrolaimus superbus</name>
    <dbReference type="NCBI Taxonomy" id="310955"/>
    <lineage>
        <taxon>Eukaryota</taxon>
        <taxon>Metazoa</taxon>
        <taxon>Ecdysozoa</taxon>
        <taxon>Nematoda</taxon>
        <taxon>Chromadorea</taxon>
        <taxon>Rhabditida</taxon>
        <taxon>Tylenchina</taxon>
        <taxon>Panagrolaimomorpha</taxon>
        <taxon>Panagrolaimoidea</taxon>
        <taxon>Panagrolaimidae</taxon>
        <taxon>Panagrolaimus</taxon>
    </lineage>
</organism>
<reference evidence="6" key="1">
    <citation type="submission" date="2022-11" db="UniProtKB">
        <authorList>
            <consortium name="WormBaseParasite"/>
        </authorList>
    </citation>
    <scope>IDENTIFICATION</scope>
</reference>
<keyword evidence="2" id="KW-0479">Metal-binding</keyword>
<dbReference type="GO" id="GO:0006805">
    <property type="term" value="P:xenobiotic metabolic process"/>
    <property type="evidence" value="ECO:0007669"/>
    <property type="project" value="TreeGrafter"/>
</dbReference>
<comment type="similarity">
    <text evidence="1">Belongs to the cytochrome P450 family.</text>
</comment>
<dbReference type="PANTHER" id="PTHR24300">
    <property type="entry name" value="CYTOCHROME P450 508A4-RELATED"/>
    <property type="match status" value="1"/>
</dbReference>
<dbReference type="Proteomes" id="UP000887577">
    <property type="component" value="Unplaced"/>
</dbReference>
<evidence type="ECO:0000256" key="2">
    <source>
        <dbReference type="ARBA" id="ARBA00022723"/>
    </source>
</evidence>
<evidence type="ECO:0000256" key="4">
    <source>
        <dbReference type="ARBA" id="ARBA00023033"/>
    </source>
</evidence>
<evidence type="ECO:0000256" key="3">
    <source>
        <dbReference type="ARBA" id="ARBA00023004"/>
    </source>
</evidence>
<dbReference type="AlphaFoldDB" id="A0A914Z612"/>
<dbReference type="InterPro" id="IPR002401">
    <property type="entry name" value="Cyt_P450_E_grp-I"/>
</dbReference>
<dbReference type="GO" id="GO:0020037">
    <property type="term" value="F:heme binding"/>
    <property type="evidence" value="ECO:0007669"/>
    <property type="project" value="InterPro"/>
</dbReference>
<dbReference type="PRINTS" id="PR00463">
    <property type="entry name" value="EP450I"/>
</dbReference>
<name>A0A914Z612_9BILA</name>
<evidence type="ECO:0000313" key="6">
    <source>
        <dbReference type="WBParaSite" id="PSU_v2.g5680.t1"/>
    </source>
</evidence>
<dbReference type="GO" id="GO:0005737">
    <property type="term" value="C:cytoplasm"/>
    <property type="evidence" value="ECO:0007669"/>
    <property type="project" value="TreeGrafter"/>
</dbReference>
<keyword evidence="4" id="KW-0560">Oxidoreductase</keyword>
<keyword evidence="4" id="KW-0503">Monooxygenase</keyword>
<dbReference type="Gene3D" id="1.10.630.10">
    <property type="entry name" value="Cytochrome P450"/>
    <property type="match status" value="1"/>
</dbReference>
<accession>A0A914Z612</accession>
<dbReference type="InterPro" id="IPR050182">
    <property type="entry name" value="Cytochrome_P450_fam2"/>
</dbReference>
<dbReference type="InterPro" id="IPR001128">
    <property type="entry name" value="Cyt_P450"/>
</dbReference>
<keyword evidence="3" id="KW-0408">Iron</keyword>
<dbReference type="GO" id="GO:0005506">
    <property type="term" value="F:iron ion binding"/>
    <property type="evidence" value="ECO:0007669"/>
    <property type="project" value="InterPro"/>
</dbReference>
<dbReference type="Pfam" id="PF00067">
    <property type="entry name" value="p450"/>
    <property type="match status" value="1"/>
</dbReference>
<dbReference type="PANTHER" id="PTHR24300:SF375">
    <property type="entry name" value="CYTOCHROME P450 FAMILY"/>
    <property type="match status" value="1"/>
</dbReference>
<evidence type="ECO:0000313" key="5">
    <source>
        <dbReference type="Proteomes" id="UP000887577"/>
    </source>
</evidence>
<keyword evidence="5" id="KW-1185">Reference proteome</keyword>
<dbReference type="GO" id="GO:0016712">
    <property type="term" value="F:oxidoreductase activity, acting on paired donors, with incorporation or reduction of molecular oxygen, reduced flavin or flavoprotein as one donor, and incorporation of one atom of oxygen"/>
    <property type="evidence" value="ECO:0007669"/>
    <property type="project" value="TreeGrafter"/>
</dbReference>
<protein>
    <submittedName>
        <fullName evidence="6">Cytochrome P450</fullName>
    </submittedName>
</protein>
<dbReference type="SUPFAM" id="SSF48264">
    <property type="entry name" value="Cytochrome P450"/>
    <property type="match status" value="1"/>
</dbReference>
<sequence>MIIFNDDKIEEFKNLQQLLANHFGSYFRLCNLVVLLWPEILKYIPILNKDFSKLIESGKMLYEFHENEIQKHQKIHKNQFQNDSNIENATDFIDAFLRQRSRNFEISGGEGEFSLEQLRAISFDFWVATQVTATQIKYNLIMLIRHPEIQEKMQQELNQICGAGRVEIQHRSKLPYTNAVLNTSLKLF</sequence>
<dbReference type="InterPro" id="IPR036396">
    <property type="entry name" value="Cyt_P450_sf"/>
</dbReference>
<evidence type="ECO:0000256" key="1">
    <source>
        <dbReference type="ARBA" id="ARBA00010617"/>
    </source>
</evidence>